<reference evidence="1 2" key="1">
    <citation type="submission" date="2019-07" db="EMBL/GenBank/DDBJ databases">
        <title>Whole genome shotgun sequence of Vibrio superstes NBRC 103154.</title>
        <authorList>
            <person name="Hosoyama A."/>
            <person name="Uohara A."/>
            <person name="Ohji S."/>
            <person name="Ichikawa N."/>
        </authorList>
    </citation>
    <scope>NUCLEOTIDE SEQUENCE [LARGE SCALE GENOMIC DNA]</scope>
    <source>
        <strain evidence="1 2">NBRC 103154</strain>
    </source>
</reference>
<dbReference type="InterPro" id="IPR027417">
    <property type="entry name" value="P-loop_NTPase"/>
</dbReference>
<evidence type="ECO:0000313" key="1">
    <source>
        <dbReference type="EMBL" id="GEM79423.1"/>
    </source>
</evidence>
<dbReference type="PANTHER" id="PTHR32309">
    <property type="entry name" value="TYROSINE-PROTEIN KINASE"/>
    <property type="match status" value="1"/>
</dbReference>
<dbReference type="RefSeq" id="WP_119007921.1">
    <property type="nucleotide sequence ID" value="NZ_BJXK01000005.1"/>
</dbReference>
<protein>
    <submittedName>
        <fullName evidence="1">Chromosome partitioning ATPase</fullName>
    </submittedName>
</protein>
<organism evidence="1 2">
    <name type="scientific">Vibrio superstes NBRC 103154</name>
    <dbReference type="NCBI Taxonomy" id="1219062"/>
    <lineage>
        <taxon>Bacteria</taxon>
        <taxon>Pseudomonadati</taxon>
        <taxon>Pseudomonadota</taxon>
        <taxon>Gammaproteobacteria</taxon>
        <taxon>Vibrionales</taxon>
        <taxon>Vibrionaceae</taxon>
        <taxon>Vibrio</taxon>
    </lineage>
</organism>
<accession>A0A511QQ16</accession>
<dbReference type="GO" id="GO:0004713">
    <property type="term" value="F:protein tyrosine kinase activity"/>
    <property type="evidence" value="ECO:0007669"/>
    <property type="project" value="TreeGrafter"/>
</dbReference>
<name>A0A511QQ16_9VIBR</name>
<keyword evidence="2" id="KW-1185">Reference proteome</keyword>
<sequence>MSINRVHPELEQTFLKLELAKTSSICITGDKPGCGVTRFASTLAEHYMLAGYRTLLVDLNLDNPAFEPALLSCETQGEWVSNKATMQLFTGCSVPTTQSEQIAFRDPRALNQKMEYWLSEYDRIIIDAGSLNSHQTELPSAVIANACEATILTITGGATSKEELSNALSYLSDANANVCGIIINQYSQQTLSQQLLSILNRRKFIPRFIKRTLQNAIKSTPILNHTV</sequence>
<dbReference type="AlphaFoldDB" id="A0A511QQ16"/>
<dbReference type="SUPFAM" id="SSF52540">
    <property type="entry name" value="P-loop containing nucleoside triphosphate hydrolases"/>
    <property type="match status" value="1"/>
</dbReference>
<evidence type="ECO:0000313" key="2">
    <source>
        <dbReference type="Proteomes" id="UP000321113"/>
    </source>
</evidence>
<dbReference type="GO" id="GO:0005886">
    <property type="term" value="C:plasma membrane"/>
    <property type="evidence" value="ECO:0007669"/>
    <property type="project" value="TreeGrafter"/>
</dbReference>
<dbReference type="EMBL" id="BJXK01000005">
    <property type="protein sequence ID" value="GEM79423.1"/>
    <property type="molecule type" value="Genomic_DNA"/>
</dbReference>
<gene>
    <name evidence="1" type="primary">sypD</name>
    <name evidence="1" type="ORF">VSU01S_16680</name>
</gene>
<dbReference type="InterPro" id="IPR050445">
    <property type="entry name" value="Bact_polysacc_biosynth/exp"/>
</dbReference>
<dbReference type="Proteomes" id="UP000321113">
    <property type="component" value="Unassembled WGS sequence"/>
</dbReference>
<proteinExistence type="predicted"/>
<dbReference type="Gene3D" id="3.40.50.300">
    <property type="entry name" value="P-loop containing nucleotide triphosphate hydrolases"/>
    <property type="match status" value="1"/>
</dbReference>
<dbReference type="PANTHER" id="PTHR32309:SF13">
    <property type="entry name" value="FERRIC ENTEROBACTIN TRANSPORT PROTEIN FEPE"/>
    <property type="match status" value="1"/>
</dbReference>
<comment type="caution">
    <text evidence="1">The sequence shown here is derived from an EMBL/GenBank/DDBJ whole genome shotgun (WGS) entry which is preliminary data.</text>
</comment>
<dbReference type="OrthoDB" id="5812594at2"/>